<dbReference type="PANTHER" id="PTHR10815:SF5">
    <property type="entry name" value="METHYLATED-DNA--PROTEIN-CYSTEINE METHYLTRANSFERASE"/>
    <property type="match status" value="1"/>
</dbReference>
<dbReference type="Pfam" id="PF01035">
    <property type="entry name" value="DNA_binding_1"/>
    <property type="match status" value="1"/>
</dbReference>
<evidence type="ECO:0000256" key="1">
    <source>
        <dbReference type="ARBA" id="ARBA00001286"/>
    </source>
</evidence>
<evidence type="ECO:0000256" key="2">
    <source>
        <dbReference type="ARBA" id="ARBA00022603"/>
    </source>
</evidence>
<dbReference type="InterPro" id="IPR036631">
    <property type="entry name" value="MGMT_N_sf"/>
</dbReference>
<dbReference type="InterPro" id="IPR036217">
    <property type="entry name" value="MethylDNA_cys_MeTrfase_DNAb"/>
</dbReference>
<dbReference type="PROSITE" id="PS00374">
    <property type="entry name" value="MGMT"/>
    <property type="match status" value="1"/>
</dbReference>
<sequence>MLYIHKVQSPAGLLTLASHGESITGLWIEGQKYYGSTLDKRLLNTDRQGSLCLKKGWEKEKGVKAGGDLPVFQEAVCWLAAYFAGEEPGPLPQLAPSGSRFRQMVWSLLLEIPKGHTTTYGAIGRELAVRTGRVPMSAQAIGGAVGHNPISILIPCHRVLGADGGLRGYAGGIEVKKMLLALEAL</sequence>
<dbReference type="InterPro" id="IPR036388">
    <property type="entry name" value="WH-like_DNA-bd_sf"/>
</dbReference>
<keyword evidence="2 8" id="KW-0489">Methyltransferase</keyword>
<name>A0A7X2NIS6_9CLOT</name>
<dbReference type="InterPro" id="IPR001497">
    <property type="entry name" value="MethylDNA_cys_MeTrfase_AS"/>
</dbReference>
<keyword evidence="3 8" id="KW-0808">Transferase</keyword>
<keyword evidence="4" id="KW-0227">DNA damage</keyword>
<dbReference type="InterPro" id="IPR014048">
    <property type="entry name" value="MethylDNA_cys_MeTrfase_DNA-bd"/>
</dbReference>
<comment type="catalytic activity">
    <reaction evidence="1">
        <text>a 4-O-methyl-thymidine in DNA + L-cysteinyl-[protein] = a thymidine in DNA + S-methyl-L-cysteinyl-[protein]</text>
        <dbReference type="Rhea" id="RHEA:53428"/>
        <dbReference type="Rhea" id="RHEA-COMP:10131"/>
        <dbReference type="Rhea" id="RHEA-COMP:10132"/>
        <dbReference type="Rhea" id="RHEA-COMP:13555"/>
        <dbReference type="Rhea" id="RHEA-COMP:13556"/>
        <dbReference type="ChEBI" id="CHEBI:29950"/>
        <dbReference type="ChEBI" id="CHEBI:82612"/>
        <dbReference type="ChEBI" id="CHEBI:137386"/>
        <dbReference type="ChEBI" id="CHEBI:137387"/>
        <dbReference type="EC" id="2.1.1.63"/>
    </reaction>
</comment>
<dbReference type="Gene3D" id="1.10.10.10">
    <property type="entry name" value="Winged helix-like DNA-binding domain superfamily/Winged helix DNA-binding domain"/>
    <property type="match status" value="1"/>
</dbReference>
<keyword evidence="9" id="KW-1185">Reference proteome</keyword>
<dbReference type="CDD" id="cd06445">
    <property type="entry name" value="ATase"/>
    <property type="match status" value="1"/>
</dbReference>
<feature type="domain" description="Methylated-DNA-[protein]-cysteine S-methyltransferase DNA binding" evidence="7">
    <location>
        <begin position="101"/>
        <end position="184"/>
    </location>
</feature>
<gene>
    <name evidence="8" type="ORF">FYJ39_02880</name>
</gene>
<reference evidence="8 9" key="1">
    <citation type="submission" date="2019-08" db="EMBL/GenBank/DDBJ databases">
        <title>In-depth cultivation of the pig gut microbiome towards novel bacterial diversity and tailored functional studies.</title>
        <authorList>
            <person name="Wylensek D."/>
            <person name="Hitch T.C.A."/>
            <person name="Clavel T."/>
        </authorList>
    </citation>
    <scope>NUCLEOTIDE SEQUENCE [LARGE SCALE GENOMIC DNA]</scope>
    <source>
        <strain evidence="8 9">WCA-389-WT-23D1</strain>
    </source>
</reference>
<evidence type="ECO:0000256" key="6">
    <source>
        <dbReference type="ARBA" id="ARBA00049348"/>
    </source>
</evidence>
<dbReference type="EMBL" id="VUMD01000002">
    <property type="protein sequence ID" value="MSS35550.1"/>
    <property type="molecule type" value="Genomic_DNA"/>
</dbReference>
<evidence type="ECO:0000256" key="5">
    <source>
        <dbReference type="ARBA" id="ARBA00023204"/>
    </source>
</evidence>
<dbReference type="GO" id="GO:0032259">
    <property type="term" value="P:methylation"/>
    <property type="evidence" value="ECO:0007669"/>
    <property type="project" value="UniProtKB-KW"/>
</dbReference>
<dbReference type="SUPFAM" id="SSF46767">
    <property type="entry name" value="Methylated DNA-protein cysteine methyltransferase, C-terminal domain"/>
    <property type="match status" value="1"/>
</dbReference>
<evidence type="ECO:0000259" key="7">
    <source>
        <dbReference type="Pfam" id="PF01035"/>
    </source>
</evidence>
<protein>
    <submittedName>
        <fullName evidence="8">Methylated-DNA--[protein]-cysteine S-methyltransferase</fullName>
    </submittedName>
</protein>
<dbReference type="GO" id="GO:0003908">
    <property type="term" value="F:methylated-DNA-[protein]-cysteine S-methyltransferase activity"/>
    <property type="evidence" value="ECO:0007669"/>
    <property type="project" value="UniProtKB-EC"/>
</dbReference>
<comment type="catalytic activity">
    <reaction evidence="6">
        <text>a 6-O-methyl-2'-deoxyguanosine in DNA + L-cysteinyl-[protein] = S-methyl-L-cysteinyl-[protein] + a 2'-deoxyguanosine in DNA</text>
        <dbReference type="Rhea" id="RHEA:24000"/>
        <dbReference type="Rhea" id="RHEA-COMP:10131"/>
        <dbReference type="Rhea" id="RHEA-COMP:10132"/>
        <dbReference type="Rhea" id="RHEA-COMP:11367"/>
        <dbReference type="Rhea" id="RHEA-COMP:11368"/>
        <dbReference type="ChEBI" id="CHEBI:29950"/>
        <dbReference type="ChEBI" id="CHEBI:82612"/>
        <dbReference type="ChEBI" id="CHEBI:85445"/>
        <dbReference type="ChEBI" id="CHEBI:85448"/>
        <dbReference type="EC" id="2.1.1.63"/>
    </reaction>
</comment>
<keyword evidence="5" id="KW-0234">DNA repair</keyword>
<proteinExistence type="predicted"/>
<dbReference type="PANTHER" id="PTHR10815">
    <property type="entry name" value="METHYLATED-DNA--PROTEIN-CYSTEINE METHYLTRANSFERASE"/>
    <property type="match status" value="1"/>
</dbReference>
<dbReference type="AlphaFoldDB" id="A0A7X2NIS6"/>
<dbReference type="Proteomes" id="UP000429958">
    <property type="component" value="Unassembled WGS sequence"/>
</dbReference>
<evidence type="ECO:0000256" key="4">
    <source>
        <dbReference type="ARBA" id="ARBA00022763"/>
    </source>
</evidence>
<dbReference type="SUPFAM" id="SSF53155">
    <property type="entry name" value="Methylated DNA-protein cysteine methyltransferase domain"/>
    <property type="match status" value="1"/>
</dbReference>
<accession>A0A7X2NIS6</accession>
<dbReference type="GO" id="GO:0006281">
    <property type="term" value="P:DNA repair"/>
    <property type="evidence" value="ECO:0007669"/>
    <property type="project" value="UniProtKB-KW"/>
</dbReference>
<dbReference type="Gene3D" id="3.30.160.70">
    <property type="entry name" value="Methylated DNA-protein cysteine methyltransferase domain"/>
    <property type="match status" value="1"/>
</dbReference>
<dbReference type="RefSeq" id="WP_154470957.1">
    <property type="nucleotide sequence ID" value="NZ_DBEWUL010000210.1"/>
</dbReference>
<evidence type="ECO:0000313" key="8">
    <source>
        <dbReference type="EMBL" id="MSS35550.1"/>
    </source>
</evidence>
<dbReference type="NCBIfam" id="TIGR00589">
    <property type="entry name" value="ogt"/>
    <property type="match status" value="1"/>
</dbReference>
<organism evidence="8 9">
    <name type="scientific">Clostridium porci</name>
    <dbReference type="NCBI Taxonomy" id="2605778"/>
    <lineage>
        <taxon>Bacteria</taxon>
        <taxon>Bacillati</taxon>
        <taxon>Bacillota</taxon>
        <taxon>Clostridia</taxon>
        <taxon>Eubacteriales</taxon>
        <taxon>Clostridiaceae</taxon>
        <taxon>Clostridium</taxon>
    </lineage>
</organism>
<evidence type="ECO:0000313" key="9">
    <source>
        <dbReference type="Proteomes" id="UP000429958"/>
    </source>
</evidence>
<comment type="caution">
    <text evidence="8">The sequence shown here is derived from an EMBL/GenBank/DDBJ whole genome shotgun (WGS) entry which is preliminary data.</text>
</comment>
<evidence type="ECO:0000256" key="3">
    <source>
        <dbReference type="ARBA" id="ARBA00022679"/>
    </source>
</evidence>